<accession>A0A1X0WEG3</accession>
<dbReference type="GO" id="GO:0032993">
    <property type="term" value="C:protein-DNA complex"/>
    <property type="evidence" value="ECO:0007669"/>
    <property type="project" value="TreeGrafter"/>
</dbReference>
<protein>
    <recommendedName>
        <fullName evidence="5">Regulator of RpoS</fullName>
    </recommendedName>
</protein>
<comment type="caution">
    <text evidence="8">The sequence shown here is derived from an EMBL/GenBank/DDBJ whole genome shotgun (WGS) entry which is preliminary data.</text>
</comment>
<dbReference type="NCBIfam" id="NF007969">
    <property type="entry name" value="PRK10693.1"/>
    <property type="match status" value="1"/>
</dbReference>
<gene>
    <name evidence="5" type="primary">rssB</name>
    <name evidence="8" type="ORF">BS640_12215</name>
</gene>
<dbReference type="RefSeq" id="WP_017493050.1">
    <property type="nucleotide sequence ID" value="NZ_CAUQAZ010000090.1"/>
</dbReference>
<dbReference type="InterPro" id="IPR039420">
    <property type="entry name" value="WalR-like"/>
</dbReference>
<dbReference type="EMBL" id="MRWE01000018">
    <property type="protein sequence ID" value="ORJ25190.1"/>
    <property type="molecule type" value="Genomic_DNA"/>
</dbReference>
<evidence type="ECO:0000256" key="2">
    <source>
        <dbReference type="ARBA" id="ARBA00023015"/>
    </source>
</evidence>
<evidence type="ECO:0000259" key="7">
    <source>
        <dbReference type="PROSITE" id="PS50110"/>
    </source>
</evidence>
<dbReference type="GO" id="GO:0000156">
    <property type="term" value="F:phosphorelay response regulator activity"/>
    <property type="evidence" value="ECO:0007669"/>
    <property type="project" value="TreeGrafter"/>
</dbReference>
<evidence type="ECO:0000313" key="9">
    <source>
        <dbReference type="Proteomes" id="UP000192536"/>
    </source>
</evidence>
<dbReference type="AlphaFoldDB" id="A0A1X0WEG3"/>
<dbReference type="GO" id="GO:0045862">
    <property type="term" value="P:positive regulation of proteolysis"/>
    <property type="evidence" value="ECO:0007669"/>
    <property type="project" value="UniProtKB-UniRule"/>
</dbReference>
<evidence type="ECO:0000256" key="5">
    <source>
        <dbReference type="HAMAP-Rule" id="MF_00958"/>
    </source>
</evidence>
<dbReference type="PROSITE" id="PS50110">
    <property type="entry name" value="RESPONSE_REGULATORY"/>
    <property type="match status" value="1"/>
</dbReference>
<proteinExistence type="inferred from homology"/>
<keyword evidence="5 6" id="KW-0597">Phosphoprotein</keyword>
<feature type="domain" description="Response regulatory" evidence="7">
    <location>
        <begin position="9"/>
        <end position="123"/>
    </location>
</feature>
<dbReference type="InterPro" id="IPR028616">
    <property type="entry name" value="RssB"/>
</dbReference>
<dbReference type="Gene3D" id="3.60.40.10">
    <property type="entry name" value="PPM-type phosphatase domain"/>
    <property type="match status" value="1"/>
</dbReference>
<dbReference type="Gene3D" id="3.40.50.2300">
    <property type="match status" value="1"/>
</dbReference>
<comment type="subunit">
    <text evidence="5">Binds to RpoS.</text>
</comment>
<evidence type="ECO:0000256" key="3">
    <source>
        <dbReference type="ARBA" id="ARBA00023125"/>
    </source>
</evidence>
<dbReference type="SMART" id="SM00448">
    <property type="entry name" value="REC"/>
    <property type="match status" value="1"/>
</dbReference>
<keyword evidence="2" id="KW-0805">Transcription regulation</keyword>
<evidence type="ECO:0000313" key="8">
    <source>
        <dbReference type="EMBL" id="ORJ25190.1"/>
    </source>
</evidence>
<keyword evidence="4" id="KW-0804">Transcription</keyword>
<keyword evidence="5" id="KW-0346">Stress response</keyword>
<evidence type="ECO:0000256" key="1">
    <source>
        <dbReference type="ARBA" id="ARBA00023012"/>
    </source>
</evidence>
<reference evidence="8 9" key="1">
    <citation type="journal article" date="2017" name="Int. J. Syst. Evol. Microbiol.">
        <title>Rouxiella badensis sp. nov. and Rouxiella silvae sp. nov. isolated from peat bog soil in Germany and emendation of the genus description.</title>
        <authorList>
            <person name="Le Fleche-Mateos A."/>
            <person name="Kugler J.H."/>
            <person name="Hansen S.H."/>
            <person name="Syldatk C."/>
            <person name="Hausmann R."/>
            <person name="Lomprez F."/>
            <person name="Vandenbogaert M."/>
            <person name="Manuguerra J.C."/>
            <person name="Grimont P.A."/>
        </authorList>
    </citation>
    <scope>NUCLEOTIDE SEQUENCE [LARGE SCALE GENOMIC DNA]</scope>
    <source>
        <strain evidence="8 9">DSM 100043</strain>
    </source>
</reference>
<dbReference type="PANTHER" id="PTHR48111">
    <property type="entry name" value="REGULATOR OF RPOS"/>
    <property type="match status" value="1"/>
</dbReference>
<comment type="similarity">
    <text evidence="5">Belongs to the RssB family.</text>
</comment>
<feature type="modified residue" description="4-aspartylphosphate" evidence="5 6">
    <location>
        <position position="58"/>
    </location>
</feature>
<dbReference type="STRING" id="1646377.BS640_12215"/>
<dbReference type="InterPro" id="IPR011006">
    <property type="entry name" value="CheY-like_superfamily"/>
</dbReference>
<dbReference type="Pfam" id="PF00072">
    <property type="entry name" value="Response_reg"/>
    <property type="match status" value="1"/>
</dbReference>
<name>A0A1X0WEG3_9GAMM</name>
<organism evidence="8 9">
    <name type="scientific">Rouxiella badensis</name>
    <dbReference type="NCBI Taxonomy" id="1646377"/>
    <lineage>
        <taxon>Bacteria</taxon>
        <taxon>Pseudomonadati</taxon>
        <taxon>Pseudomonadota</taxon>
        <taxon>Gammaproteobacteria</taxon>
        <taxon>Enterobacterales</taxon>
        <taxon>Yersiniaceae</taxon>
        <taxon>Rouxiella</taxon>
    </lineage>
</organism>
<dbReference type="GeneID" id="93566525"/>
<evidence type="ECO:0000256" key="6">
    <source>
        <dbReference type="PROSITE-ProRule" id="PRU00169"/>
    </source>
</evidence>
<dbReference type="PANTHER" id="PTHR48111:SF22">
    <property type="entry name" value="REGULATOR OF RPOS"/>
    <property type="match status" value="1"/>
</dbReference>
<keyword evidence="1" id="KW-0902">Two-component regulatory system</keyword>
<keyword evidence="9" id="KW-1185">Reference proteome</keyword>
<comment type="function">
    <text evidence="5">Regulates the turnover of the sigma S factor (RpoS) by promoting its proteolysis in exponentially growing cells. Acts by binding and delivering RpoS to the ClpXP protease. RssB is not co-degraded with RpoS, but is released from the complex and can initiate a new cycle of RpoS recognition and degradation.</text>
</comment>
<dbReference type="Proteomes" id="UP000192536">
    <property type="component" value="Unassembled WGS sequence"/>
</dbReference>
<dbReference type="InterPro" id="IPR001789">
    <property type="entry name" value="Sig_transdc_resp-reg_receiver"/>
</dbReference>
<dbReference type="InterPro" id="IPR036457">
    <property type="entry name" value="PPM-type-like_dom_sf"/>
</dbReference>
<dbReference type="SUPFAM" id="SSF52172">
    <property type="entry name" value="CheY-like"/>
    <property type="match status" value="1"/>
</dbReference>
<dbReference type="HAMAP" id="MF_00958">
    <property type="entry name" value="RssB"/>
    <property type="match status" value="1"/>
</dbReference>
<dbReference type="GO" id="GO:0005829">
    <property type="term" value="C:cytosol"/>
    <property type="evidence" value="ECO:0007669"/>
    <property type="project" value="TreeGrafter"/>
</dbReference>
<dbReference type="GO" id="GO:0006355">
    <property type="term" value="P:regulation of DNA-templated transcription"/>
    <property type="evidence" value="ECO:0007669"/>
    <property type="project" value="TreeGrafter"/>
</dbReference>
<comment type="PTM">
    <text evidence="5">Phosphorylated. Phosphorylation stimulates the interaction with RpoS and, therefore, the proteolysis of RpoS.</text>
</comment>
<evidence type="ECO:0000256" key="4">
    <source>
        <dbReference type="ARBA" id="ARBA00023163"/>
    </source>
</evidence>
<sequence length="337" mass="37110">MDKPLTSKHILIVEDEAVFRSVLAGYVSSLGATFTEAANGLEALSLVEEFPPDLILCDLAMPEMGGIEFVESLRLQGSKIPVLVISATDKMTDVATMLRLGVEDVLLKPVNDLNRLREALLTSLYPKLFSSQALEKSDLMQDWEALCRNPHEAARLLQELQPPVQQTLAHCRINYRQLTMAQNAGLVLDIAALSAKDLGFYCLDVTRASENGVLAALLLRAIFNGLLREHLSNQNQRLPQMSALLKQVNHLFKQAHLEGQFPMLMGYYNAEQKNLILVSAGLHANINTGTNQIQLSNGVPLGTLGSSYSNQVSQRCEAWQCQVWGAGGRLRLMLSAE</sequence>
<keyword evidence="3" id="KW-0238">DNA-binding</keyword>
<dbReference type="GO" id="GO:0000976">
    <property type="term" value="F:transcription cis-regulatory region binding"/>
    <property type="evidence" value="ECO:0007669"/>
    <property type="project" value="TreeGrafter"/>
</dbReference>